<evidence type="ECO:0000313" key="10">
    <source>
        <dbReference type="Proteomes" id="UP000273105"/>
    </source>
</evidence>
<keyword evidence="4 7" id="KW-0812">Transmembrane</keyword>
<keyword evidence="5 7" id="KW-1133">Transmembrane helix</keyword>
<dbReference type="PANTHER" id="PTHR23513:SF9">
    <property type="entry name" value="ENTEROBACTIN EXPORTER ENTS"/>
    <property type="match status" value="1"/>
</dbReference>
<dbReference type="InterPro" id="IPR036259">
    <property type="entry name" value="MFS_trans_sf"/>
</dbReference>
<dbReference type="PANTHER" id="PTHR23513">
    <property type="entry name" value="INTEGRAL MEMBRANE EFFLUX PROTEIN-RELATED"/>
    <property type="match status" value="1"/>
</dbReference>
<dbReference type="RefSeq" id="WP_120367543.1">
    <property type="nucleotide sequence ID" value="NZ_RAXZ01000010.1"/>
</dbReference>
<feature type="transmembrane region" description="Helical" evidence="7">
    <location>
        <begin position="152"/>
        <end position="177"/>
    </location>
</feature>
<dbReference type="Gene3D" id="1.20.1250.20">
    <property type="entry name" value="MFS general substrate transporter like domains"/>
    <property type="match status" value="1"/>
</dbReference>
<feature type="transmembrane region" description="Helical" evidence="7">
    <location>
        <begin position="48"/>
        <end position="68"/>
    </location>
</feature>
<dbReference type="InterPro" id="IPR010290">
    <property type="entry name" value="TM_effector"/>
</dbReference>
<evidence type="ECO:0000256" key="5">
    <source>
        <dbReference type="ARBA" id="ARBA00022989"/>
    </source>
</evidence>
<organism evidence="8 11">
    <name type="scientific">Acinetobacter cumulans</name>
    <dbReference type="NCBI Taxonomy" id="2136182"/>
    <lineage>
        <taxon>Bacteria</taxon>
        <taxon>Pseudomonadati</taxon>
        <taxon>Pseudomonadota</taxon>
        <taxon>Gammaproteobacteria</taxon>
        <taxon>Moraxellales</taxon>
        <taxon>Moraxellaceae</taxon>
        <taxon>Acinetobacter</taxon>
    </lineage>
</organism>
<evidence type="ECO:0000256" key="7">
    <source>
        <dbReference type="SAM" id="Phobius"/>
    </source>
</evidence>
<feature type="transmembrane region" description="Helical" evidence="7">
    <location>
        <begin position="80"/>
        <end position="100"/>
    </location>
</feature>
<feature type="transmembrane region" description="Helical" evidence="7">
    <location>
        <begin position="266"/>
        <end position="284"/>
    </location>
</feature>
<keyword evidence="3" id="KW-1003">Cell membrane</keyword>
<evidence type="ECO:0000313" key="9">
    <source>
        <dbReference type="EMBL" id="RLL46116.1"/>
    </source>
</evidence>
<dbReference type="SUPFAM" id="SSF103473">
    <property type="entry name" value="MFS general substrate transporter"/>
    <property type="match status" value="1"/>
</dbReference>
<feature type="transmembrane region" description="Helical" evidence="7">
    <location>
        <begin position="112"/>
        <end position="131"/>
    </location>
</feature>
<dbReference type="CDD" id="cd06173">
    <property type="entry name" value="MFS_MefA_like"/>
    <property type="match status" value="1"/>
</dbReference>
<comment type="subcellular location">
    <subcellularLocation>
        <location evidence="1">Cell membrane</location>
        <topology evidence="1">Multi-pass membrane protein</topology>
    </subcellularLocation>
</comment>
<comment type="caution">
    <text evidence="8">The sequence shown here is derived from an EMBL/GenBank/DDBJ whole genome shotgun (WGS) entry which is preliminary data.</text>
</comment>
<evidence type="ECO:0000313" key="8">
    <source>
        <dbReference type="EMBL" id="RKG52439.1"/>
    </source>
</evidence>
<gene>
    <name evidence="8" type="ORF">D7V64_09390</name>
    <name evidence="9" type="ORF">D9K79_08535</name>
</gene>
<keyword evidence="2" id="KW-0813">Transport</keyword>
<dbReference type="EMBL" id="RCHE01000016">
    <property type="protein sequence ID" value="RLL46116.1"/>
    <property type="molecule type" value="Genomic_DNA"/>
</dbReference>
<feature type="transmembrane region" description="Helical" evidence="7">
    <location>
        <begin position="296"/>
        <end position="317"/>
    </location>
</feature>
<evidence type="ECO:0000313" key="11">
    <source>
        <dbReference type="Proteomes" id="UP000281084"/>
    </source>
</evidence>
<protein>
    <submittedName>
        <fullName evidence="8">MFS transporter</fullName>
    </submittedName>
</protein>
<evidence type="ECO:0000256" key="1">
    <source>
        <dbReference type="ARBA" id="ARBA00004651"/>
    </source>
</evidence>
<dbReference type="Proteomes" id="UP000273105">
    <property type="component" value="Unassembled WGS sequence"/>
</dbReference>
<feature type="transmembrane region" description="Helical" evidence="7">
    <location>
        <begin position="229"/>
        <end position="254"/>
    </location>
</feature>
<accession>A0A3A8G1T0</accession>
<reference evidence="8 11" key="2">
    <citation type="submission" date="2018-09" db="EMBL/GenBank/DDBJ databases">
        <title>The draft genome of Acinetobacter spp. strains.</title>
        <authorList>
            <person name="Qin J."/>
            <person name="Feng Y."/>
            <person name="Zong Z."/>
        </authorList>
    </citation>
    <scope>NUCLEOTIDE SEQUENCE [LARGE SCALE GENOMIC DNA]</scope>
    <source>
        <strain evidence="8 11">WCHAc060002</strain>
    </source>
</reference>
<keyword evidence="6 7" id="KW-0472">Membrane</keyword>
<dbReference type="Proteomes" id="UP000281084">
    <property type="component" value="Unassembled WGS sequence"/>
</dbReference>
<evidence type="ECO:0000256" key="3">
    <source>
        <dbReference type="ARBA" id="ARBA00022475"/>
    </source>
</evidence>
<feature type="transmembrane region" description="Helical" evidence="7">
    <location>
        <begin position="21"/>
        <end position="42"/>
    </location>
</feature>
<proteinExistence type="predicted"/>
<feature type="transmembrane region" description="Helical" evidence="7">
    <location>
        <begin position="183"/>
        <end position="200"/>
    </location>
</feature>
<sequence>MTPAHDAFAALRYRDFSIITLNQFSLTLAILIQEIIVAYSLYQITKDPLTLGLIGLAEAIPFISLSLWGGYFADRFNKQLIMKICLFFAIPMPLILWWLFHLYGQATIGVQTLSWGIYAVIFGLGTIRGFYNPSATSLKPFLIPRELYANGATWTTIGWQSGVILGPMLGGFMLAFWGRENSLLSVAGLLVLCFVLINLLQKRQFPKIETDKLWNSLGDGFRFIWKTKIVLWAISLDLVSVLFGGVIALLPIFAEDILKVGPEGLGYLRAAPSIGALMTMIALTKFPPTQHAWRNMLLAVAGFGFFTLLFAYSNVLWLSLFALAMTGACDSISVVIRQTILQIYPPENMRGRVAAVNGMFVSSSNELGAFESGLAAKYMGTIMATVFGGCMTLAVVVISWSKTKDLFGLDITKGTEK</sequence>
<reference evidence="9 10" key="1">
    <citation type="submission" date="2018-09" db="EMBL/GenBank/DDBJ databases">
        <title>The draft genome of Acinetobacter sp. strains.</title>
        <authorList>
            <person name="Qin J."/>
            <person name="Feng Y."/>
            <person name="Zong Z."/>
        </authorList>
    </citation>
    <scope>NUCLEOTIDE SEQUENCE [LARGE SCALE GENOMIC DNA]</scope>
    <source>
        <strain evidence="9 10">WCHAc060001</strain>
    </source>
</reference>
<feature type="transmembrane region" description="Helical" evidence="7">
    <location>
        <begin position="378"/>
        <end position="400"/>
    </location>
</feature>
<evidence type="ECO:0000256" key="2">
    <source>
        <dbReference type="ARBA" id="ARBA00022448"/>
    </source>
</evidence>
<evidence type="ECO:0000256" key="4">
    <source>
        <dbReference type="ARBA" id="ARBA00022692"/>
    </source>
</evidence>
<dbReference type="EMBL" id="RAXZ01000010">
    <property type="protein sequence ID" value="RKG52439.1"/>
    <property type="molecule type" value="Genomic_DNA"/>
</dbReference>
<keyword evidence="10" id="KW-1185">Reference proteome</keyword>
<name>A0A3A8G1T0_9GAMM</name>
<evidence type="ECO:0000256" key="6">
    <source>
        <dbReference type="ARBA" id="ARBA00023136"/>
    </source>
</evidence>
<dbReference type="GO" id="GO:0005886">
    <property type="term" value="C:plasma membrane"/>
    <property type="evidence" value="ECO:0007669"/>
    <property type="project" value="UniProtKB-SubCell"/>
</dbReference>
<dbReference type="Pfam" id="PF05977">
    <property type="entry name" value="MFS_3"/>
    <property type="match status" value="1"/>
</dbReference>
<dbReference type="AlphaFoldDB" id="A0A3A8G1T0"/>